<dbReference type="GO" id="GO:0006275">
    <property type="term" value="P:regulation of DNA replication"/>
    <property type="evidence" value="ECO:0007669"/>
    <property type="project" value="UniProtKB-UniRule"/>
</dbReference>
<comment type="domain">
    <text evidence="8">Domain I is involved in oligomerization and binding regulators, domain II is flexibile and of varying length in different bacteria, domain III forms the AAA+ region, while domain IV binds dsDNA.</text>
</comment>
<dbReference type="GO" id="GO:0005737">
    <property type="term" value="C:cytoplasm"/>
    <property type="evidence" value="ECO:0007669"/>
    <property type="project" value="UniProtKB-SubCell"/>
</dbReference>
<keyword evidence="4 8" id="KW-0547">Nucleotide-binding</keyword>
<dbReference type="SUPFAM" id="SSF52540">
    <property type="entry name" value="P-loop containing nucleoside triphosphate hydrolases"/>
    <property type="match status" value="1"/>
</dbReference>
<feature type="binding site" evidence="8">
    <location>
        <position position="148"/>
    </location>
    <ligand>
        <name>ATP</name>
        <dbReference type="ChEBI" id="CHEBI:30616"/>
    </ligand>
</feature>
<keyword evidence="2 8" id="KW-0963">Cytoplasm</keyword>
<dbReference type="AlphaFoldDB" id="A0A1R4HGU3"/>
<dbReference type="GO" id="GO:0008289">
    <property type="term" value="F:lipid binding"/>
    <property type="evidence" value="ECO:0007669"/>
    <property type="project" value="UniProtKB-KW"/>
</dbReference>
<accession>A0A1R4HGU3</accession>
<feature type="region of interest" description="Domain IV, binds dsDNA" evidence="8">
    <location>
        <begin position="319"/>
        <end position="438"/>
    </location>
</feature>
<proteinExistence type="inferred from homology"/>
<sequence length="438" mass="49852">MKSIWDNCLVKLENEISSSEFSTWIRPLQAVQGENKLNLLAPNRFVLDWVKEHYLTKIEDAIRQFANGDIILNLEIGSKKTVIISPDRPQPTLPPPQNKPNFLNKAFTFENFIEGKSNQLAKAAALQVSENIGKAYNPLLIYGSSGLGKTHMMHAMGNAVLKKNPSANIIYLNSEKFVQDMVRALQQNSFTHFKEYYRDVDVLLIDDIQFFAGKERSQEEFFHTFNTLLEKKHQIVLTCDKYPKEIIGIEDRLKSRFSWGLPVSIEPPDMETRAAILMKKADLVHVKLPHEVAFLIAKKIPSNVRDLEGALRRVIANAQFTGREITVEFTKEALHDLLSLQDKLININNIQKAVAEYFKIRVADLSSQGRQQDITRPRQIAMSLARELTSLSLIEIGNAFGGRDHTTIINACKRVKELKNTNVKIAEDYSNLLRTLTH</sequence>
<dbReference type="Pfam" id="PF00308">
    <property type="entry name" value="Bac_DnaA"/>
    <property type="match status" value="1"/>
</dbReference>
<feature type="binding site" evidence="8">
    <location>
        <position position="149"/>
    </location>
    <ligand>
        <name>ATP</name>
        <dbReference type="ChEBI" id="CHEBI:30616"/>
    </ligand>
</feature>
<evidence type="ECO:0000256" key="11">
    <source>
        <dbReference type="RuleBase" id="RU004227"/>
    </source>
</evidence>
<evidence type="ECO:0000256" key="4">
    <source>
        <dbReference type="ARBA" id="ARBA00022741"/>
    </source>
</evidence>
<feature type="domain" description="Chromosomal replication initiator DnaA C-terminal" evidence="13">
    <location>
        <begin position="346"/>
        <end position="415"/>
    </location>
</feature>
<evidence type="ECO:0000256" key="3">
    <source>
        <dbReference type="ARBA" id="ARBA00022705"/>
    </source>
</evidence>
<evidence type="ECO:0000313" key="15">
    <source>
        <dbReference type="Proteomes" id="UP000195442"/>
    </source>
</evidence>
<dbReference type="GO" id="GO:0005524">
    <property type="term" value="F:ATP binding"/>
    <property type="evidence" value="ECO:0007669"/>
    <property type="project" value="UniProtKB-UniRule"/>
</dbReference>
<evidence type="ECO:0000256" key="1">
    <source>
        <dbReference type="ARBA" id="ARBA00006583"/>
    </source>
</evidence>
<dbReference type="InterPro" id="IPR018312">
    <property type="entry name" value="Chromosome_initiator_DnaA_CS"/>
</dbReference>
<evidence type="ECO:0000256" key="9">
    <source>
        <dbReference type="NCBIfam" id="TIGR00362"/>
    </source>
</evidence>
<dbReference type="InterPro" id="IPR024633">
    <property type="entry name" value="DnaA_N_dom"/>
</dbReference>
<evidence type="ECO:0000256" key="7">
    <source>
        <dbReference type="ARBA" id="ARBA00023125"/>
    </source>
</evidence>
<feature type="binding site" evidence="8">
    <location>
        <position position="146"/>
    </location>
    <ligand>
        <name>ATP</name>
        <dbReference type="ChEBI" id="CHEBI:30616"/>
    </ligand>
</feature>
<reference evidence="15" key="1">
    <citation type="submission" date="2017-02" db="EMBL/GenBank/DDBJ databases">
        <authorList>
            <person name="Daims H."/>
        </authorList>
    </citation>
    <scope>NUCLEOTIDE SEQUENCE [LARGE SCALE GENOMIC DNA]</scope>
</reference>
<feature type="region of interest" description="Domain I, interacts with DnaA modulators" evidence="8">
    <location>
        <begin position="1"/>
        <end position="89"/>
    </location>
</feature>
<dbReference type="NCBIfam" id="TIGR00362">
    <property type="entry name" value="DnaA"/>
    <property type="match status" value="1"/>
</dbReference>
<dbReference type="InterPro" id="IPR001957">
    <property type="entry name" value="Chromosome_initiator_DnaA"/>
</dbReference>
<feature type="binding site" evidence="8">
    <location>
        <position position="150"/>
    </location>
    <ligand>
        <name>ATP</name>
        <dbReference type="ChEBI" id="CHEBI:30616"/>
    </ligand>
</feature>
<dbReference type="FunFam" id="1.10.8.60:FF:000003">
    <property type="entry name" value="Chromosomal replication initiator protein DnaA"/>
    <property type="match status" value="1"/>
</dbReference>
<protein>
    <recommendedName>
        <fullName evidence="8 9">Chromosomal replication initiator protein DnaA</fullName>
    </recommendedName>
</protein>
<comment type="subunit">
    <text evidence="8">Oligomerizes as a right-handed, spiral filament on DNA at oriC.</text>
</comment>
<keyword evidence="6 8" id="KW-0446">Lipid-binding</keyword>
<dbReference type="SMART" id="SM00760">
    <property type="entry name" value="Bac_DnaA_C"/>
    <property type="match status" value="1"/>
</dbReference>
<keyword evidence="15" id="KW-1185">Reference proteome</keyword>
<dbReference type="InterPro" id="IPR013317">
    <property type="entry name" value="DnaA_dom"/>
</dbReference>
<dbReference type="SMART" id="SM00382">
    <property type="entry name" value="AAA"/>
    <property type="match status" value="1"/>
</dbReference>
<keyword evidence="5 8" id="KW-0067">ATP-binding</keyword>
<dbReference type="SUPFAM" id="SSF48295">
    <property type="entry name" value="TrpR-like"/>
    <property type="match status" value="1"/>
</dbReference>
<dbReference type="Gene3D" id="1.10.1750.10">
    <property type="match status" value="1"/>
</dbReference>
<dbReference type="InterPro" id="IPR013159">
    <property type="entry name" value="DnaA_C"/>
</dbReference>
<dbReference type="PANTHER" id="PTHR30050:SF2">
    <property type="entry name" value="CHROMOSOMAL REPLICATION INITIATOR PROTEIN DNAA"/>
    <property type="match status" value="1"/>
</dbReference>
<evidence type="ECO:0000259" key="13">
    <source>
        <dbReference type="SMART" id="SM00760"/>
    </source>
</evidence>
<dbReference type="InterPro" id="IPR020591">
    <property type="entry name" value="Chromosome_initiator_DnaA-like"/>
</dbReference>
<dbReference type="GO" id="GO:0005886">
    <property type="term" value="C:plasma membrane"/>
    <property type="evidence" value="ECO:0007669"/>
    <property type="project" value="TreeGrafter"/>
</dbReference>
<dbReference type="GO" id="GO:0006270">
    <property type="term" value="P:DNA replication initiation"/>
    <property type="evidence" value="ECO:0007669"/>
    <property type="project" value="UniProtKB-UniRule"/>
</dbReference>
<organism evidence="14 15">
    <name type="scientific">Crenothrix polyspora</name>
    <dbReference type="NCBI Taxonomy" id="360316"/>
    <lineage>
        <taxon>Bacteria</taxon>
        <taxon>Pseudomonadati</taxon>
        <taxon>Pseudomonadota</taxon>
        <taxon>Gammaproteobacteria</taxon>
        <taxon>Methylococcales</taxon>
        <taxon>Crenotrichaceae</taxon>
        <taxon>Crenothrix</taxon>
    </lineage>
</organism>
<comment type="function">
    <text evidence="8 10">Plays an essential role in the initiation and regulation of chromosomal replication. ATP-DnaA binds to the origin of replication (oriC) to initiate formation of the DNA replication initiation complex once per cell cycle. Binds the DnaA box (a 9 base pair repeat at the origin) and separates the double-stranded (ds)DNA. Forms a right-handed helical filament on oriC DNA; dsDNA binds to the exterior of the filament while single-stranded (ss)DNA is stabiized in the filament's interior. The ATP-DnaA-oriC complex binds and stabilizes one strand of the AT-rich DNA unwinding element (DUE), permitting loading of DNA polymerase. After initiation quickly degrades to an ADP-DnaA complex that is not apt for DNA replication. Binds acidic phospholipids.</text>
</comment>
<dbReference type="PRINTS" id="PR00051">
    <property type="entry name" value="DNAA"/>
</dbReference>
<dbReference type="Pfam" id="PF08299">
    <property type="entry name" value="Bac_DnaA_C"/>
    <property type="match status" value="1"/>
</dbReference>
<dbReference type="OrthoDB" id="9807019at2"/>
<evidence type="ECO:0000256" key="6">
    <source>
        <dbReference type="ARBA" id="ARBA00023121"/>
    </source>
</evidence>
<gene>
    <name evidence="8 14" type="primary">dnaA</name>
    <name evidence="14" type="ORF">CRENPOLYSF2_4590001</name>
</gene>
<dbReference type="PROSITE" id="PS01008">
    <property type="entry name" value="DNAA"/>
    <property type="match status" value="1"/>
</dbReference>
<dbReference type="InterPro" id="IPR003593">
    <property type="entry name" value="AAA+_ATPase"/>
</dbReference>
<dbReference type="PANTHER" id="PTHR30050">
    <property type="entry name" value="CHROMOSOMAL REPLICATION INITIATOR PROTEIN DNAA"/>
    <property type="match status" value="1"/>
</dbReference>
<keyword evidence="3 8" id="KW-0235">DNA replication</keyword>
<dbReference type="EMBL" id="FUKJ01000400">
    <property type="protein sequence ID" value="SJM95090.1"/>
    <property type="molecule type" value="Genomic_DNA"/>
</dbReference>
<dbReference type="FunFam" id="3.40.50.300:FF:000668">
    <property type="entry name" value="Chromosomal replication initiator protein DnaA"/>
    <property type="match status" value="1"/>
</dbReference>
<dbReference type="CDD" id="cd06571">
    <property type="entry name" value="Bac_DnaA_C"/>
    <property type="match status" value="1"/>
</dbReference>
<dbReference type="InterPro" id="IPR038454">
    <property type="entry name" value="DnaA_N_sf"/>
</dbReference>
<dbReference type="CDD" id="cd00009">
    <property type="entry name" value="AAA"/>
    <property type="match status" value="1"/>
</dbReference>
<comment type="subcellular location">
    <subcellularLocation>
        <location evidence="8">Cytoplasm</location>
    </subcellularLocation>
</comment>
<dbReference type="HAMAP" id="MF_00377">
    <property type="entry name" value="DnaA_bact"/>
    <property type="match status" value="1"/>
</dbReference>
<dbReference type="Gene3D" id="1.10.8.60">
    <property type="match status" value="1"/>
</dbReference>
<comment type="similarity">
    <text evidence="1 8 11">Belongs to the DnaA family.</text>
</comment>
<dbReference type="RefSeq" id="WP_087148055.1">
    <property type="nucleotide sequence ID" value="NZ_FUKJ01000400.1"/>
</dbReference>
<dbReference type="Pfam" id="PF11638">
    <property type="entry name" value="DnaA_N"/>
    <property type="match status" value="1"/>
</dbReference>
<evidence type="ECO:0000256" key="8">
    <source>
        <dbReference type="HAMAP-Rule" id="MF_00377"/>
    </source>
</evidence>
<feature type="region of interest" description="Domain III, AAA+ region" evidence="8">
    <location>
        <begin position="102"/>
        <end position="318"/>
    </location>
</feature>
<name>A0A1R4HGU3_9GAMM</name>
<keyword evidence="7 8" id="KW-0238">DNA-binding</keyword>
<evidence type="ECO:0000256" key="10">
    <source>
        <dbReference type="RuleBase" id="RU000577"/>
    </source>
</evidence>
<evidence type="ECO:0000259" key="12">
    <source>
        <dbReference type="SMART" id="SM00382"/>
    </source>
</evidence>
<dbReference type="Proteomes" id="UP000195442">
    <property type="component" value="Unassembled WGS sequence"/>
</dbReference>
<dbReference type="Gene3D" id="3.40.50.300">
    <property type="entry name" value="P-loop containing nucleotide triphosphate hydrolases"/>
    <property type="match status" value="1"/>
</dbReference>
<dbReference type="GO" id="GO:0003688">
    <property type="term" value="F:DNA replication origin binding"/>
    <property type="evidence" value="ECO:0007669"/>
    <property type="project" value="UniProtKB-UniRule"/>
</dbReference>
<comment type="caution">
    <text evidence="8">Lacks conserved residue(s) required for the propagation of feature annotation.</text>
</comment>
<dbReference type="InterPro" id="IPR027417">
    <property type="entry name" value="P-loop_NTPase"/>
</dbReference>
<dbReference type="Gene3D" id="3.30.300.180">
    <property type="match status" value="1"/>
</dbReference>
<feature type="domain" description="AAA+ ATPase" evidence="12">
    <location>
        <begin position="135"/>
        <end position="266"/>
    </location>
</feature>
<evidence type="ECO:0000256" key="2">
    <source>
        <dbReference type="ARBA" id="ARBA00022490"/>
    </source>
</evidence>
<evidence type="ECO:0000256" key="5">
    <source>
        <dbReference type="ARBA" id="ARBA00022840"/>
    </source>
</evidence>
<evidence type="ECO:0000313" key="14">
    <source>
        <dbReference type="EMBL" id="SJM95090.1"/>
    </source>
</evidence>
<dbReference type="InterPro" id="IPR010921">
    <property type="entry name" value="Trp_repressor/repl_initiator"/>
</dbReference>